<sequence length="63" mass="6921">MRIISDLLQVGSRHIYSDPWYARIILPSNATHTTLAYPGASPGGSTTHPLMPQRAQRPAEHSP</sequence>
<gene>
    <name evidence="1" type="ORF">BDM02DRAFT_3121906</name>
</gene>
<proteinExistence type="predicted"/>
<name>A0ACB6Z4L3_THEGA</name>
<reference evidence="1" key="1">
    <citation type="submission" date="2019-10" db="EMBL/GenBank/DDBJ databases">
        <authorList>
            <consortium name="DOE Joint Genome Institute"/>
            <person name="Kuo A."/>
            <person name="Miyauchi S."/>
            <person name="Kiss E."/>
            <person name="Drula E."/>
            <person name="Kohler A."/>
            <person name="Sanchez-Garcia M."/>
            <person name="Andreopoulos B."/>
            <person name="Barry K.W."/>
            <person name="Bonito G."/>
            <person name="Buee M."/>
            <person name="Carver A."/>
            <person name="Chen C."/>
            <person name="Cichocki N."/>
            <person name="Clum A."/>
            <person name="Culley D."/>
            <person name="Crous P.W."/>
            <person name="Fauchery L."/>
            <person name="Girlanda M."/>
            <person name="Hayes R."/>
            <person name="Keri Z."/>
            <person name="Labutti K."/>
            <person name="Lipzen A."/>
            <person name="Lombard V."/>
            <person name="Magnuson J."/>
            <person name="Maillard F."/>
            <person name="Morin E."/>
            <person name="Murat C."/>
            <person name="Nolan M."/>
            <person name="Ohm R."/>
            <person name="Pangilinan J."/>
            <person name="Pereira M."/>
            <person name="Perotto S."/>
            <person name="Peter M."/>
            <person name="Riley R."/>
            <person name="Sitrit Y."/>
            <person name="Stielow B."/>
            <person name="Szollosi G."/>
            <person name="Zifcakova L."/>
            <person name="Stursova M."/>
            <person name="Spatafora J.W."/>
            <person name="Tedersoo L."/>
            <person name="Vaario L.-M."/>
            <person name="Yamada A."/>
            <person name="Yan M."/>
            <person name="Wang P."/>
            <person name="Xu J."/>
            <person name="Bruns T."/>
            <person name="Baldrian P."/>
            <person name="Vilgalys R."/>
            <person name="Henrissat B."/>
            <person name="Grigoriev I.V."/>
            <person name="Hibbett D."/>
            <person name="Nagy L.G."/>
            <person name="Martin F.M."/>
        </authorList>
    </citation>
    <scope>NUCLEOTIDE SEQUENCE</scope>
    <source>
        <strain evidence="1">P2</strain>
    </source>
</reference>
<organism evidence="1 2">
    <name type="scientific">Thelephora ganbajun</name>
    <name type="common">Ganba fungus</name>
    <dbReference type="NCBI Taxonomy" id="370292"/>
    <lineage>
        <taxon>Eukaryota</taxon>
        <taxon>Fungi</taxon>
        <taxon>Dikarya</taxon>
        <taxon>Basidiomycota</taxon>
        <taxon>Agaricomycotina</taxon>
        <taxon>Agaricomycetes</taxon>
        <taxon>Thelephorales</taxon>
        <taxon>Thelephoraceae</taxon>
        <taxon>Thelephora</taxon>
    </lineage>
</organism>
<dbReference type="EMBL" id="MU118138">
    <property type="protein sequence ID" value="KAF9644462.1"/>
    <property type="molecule type" value="Genomic_DNA"/>
</dbReference>
<reference evidence="1" key="2">
    <citation type="journal article" date="2020" name="Nat. Commun.">
        <title>Large-scale genome sequencing of mycorrhizal fungi provides insights into the early evolution of symbiotic traits.</title>
        <authorList>
            <person name="Miyauchi S."/>
            <person name="Kiss E."/>
            <person name="Kuo A."/>
            <person name="Drula E."/>
            <person name="Kohler A."/>
            <person name="Sanchez-Garcia M."/>
            <person name="Morin E."/>
            <person name="Andreopoulos B."/>
            <person name="Barry K.W."/>
            <person name="Bonito G."/>
            <person name="Buee M."/>
            <person name="Carver A."/>
            <person name="Chen C."/>
            <person name="Cichocki N."/>
            <person name="Clum A."/>
            <person name="Culley D."/>
            <person name="Crous P.W."/>
            <person name="Fauchery L."/>
            <person name="Girlanda M."/>
            <person name="Hayes R.D."/>
            <person name="Keri Z."/>
            <person name="LaButti K."/>
            <person name="Lipzen A."/>
            <person name="Lombard V."/>
            <person name="Magnuson J."/>
            <person name="Maillard F."/>
            <person name="Murat C."/>
            <person name="Nolan M."/>
            <person name="Ohm R.A."/>
            <person name="Pangilinan J."/>
            <person name="Pereira M.F."/>
            <person name="Perotto S."/>
            <person name="Peter M."/>
            <person name="Pfister S."/>
            <person name="Riley R."/>
            <person name="Sitrit Y."/>
            <person name="Stielow J.B."/>
            <person name="Szollosi G."/>
            <person name="Zifcakova L."/>
            <person name="Stursova M."/>
            <person name="Spatafora J.W."/>
            <person name="Tedersoo L."/>
            <person name="Vaario L.M."/>
            <person name="Yamada A."/>
            <person name="Yan M."/>
            <person name="Wang P."/>
            <person name="Xu J."/>
            <person name="Bruns T."/>
            <person name="Baldrian P."/>
            <person name="Vilgalys R."/>
            <person name="Dunand C."/>
            <person name="Henrissat B."/>
            <person name="Grigoriev I.V."/>
            <person name="Hibbett D."/>
            <person name="Nagy L.G."/>
            <person name="Martin F.M."/>
        </authorList>
    </citation>
    <scope>NUCLEOTIDE SEQUENCE</scope>
    <source>
        <strain evidence="1">P2</strain>
    </source>
</reference>
<keyword evidence="2" id="KW-1185">Reference proteome</keyword>
<comment type="caution">
    <text evidence="1">The sequence shown here is derived from an EMBL/GenBank/DDBJ whole genome shotgun (WGS) entry which is preliminary data.</text>
</comment>
<evidence type="ECO:0000313" key="1">
    <source>
        <dbReference type="EMBL" id="KAF9644462.1"/>
    </source>
</evidence>
<accession>A0ACB6Z4L3</accession>
<evidence type="ECO:0000313" key="2">
    <source>
        <dbReference type="Proteomes" id="UP000886501"/>
    </source>
</evidence>
<protein>
    <submittedName>
        <fullName evidence="1">Uncharacterized protein</fullName>
    </submittedName>
</protein>
<dbReference type="Proteomes" id="UP000886501">
    <property type="component" value="Unassembled WGS sequence"/>
</dbReference>